<feature type="transmembrane region" description="Helical" evidence="8">
    <location>
        <begin position="99"/>
        <end position="118"/>
    </location>
</feature>
<name>A0A1H3IAI9_9ACTN</name>
<evidence type="ECO:0000256" key="7">
    <source>
        <dbReference type="ARBA" id="ARBA00023136"/>
    </source>
</evidence>
<evidence type="ECO:0000313" key="9">
    <source>
        <dbReference type="EMBL" id="SDY24168.1"/>
    </source>
</evidence>
<dbReference type="STRING" id="1137993.SAMN05660209_02448"/>
<organism evidence="9 10">
    <name type="scientific">Geodermatophilus africanus</name>
    <dbReference type="NCBI Taxonomy" id="1137993"/>
    <lineage>
        <taxon>Bacteria</taxon>
        <taxon>Bacillati</taxon>
        <taxon>Actinomycetota</taxon>
        <taxon>Actinomycetes</taxon>
        <taxon>Geodermatophilales</taxon>
        <taxon>Geodermatophilaceae</taxon>
        <taxon>Geodermatophilus</taxon>
    </lineage>
</organism>
<evidence type="ECO:0000256" key="1">
    <source>
        <dbReference type="ARBA" id="ARBA00004651"/>
    </source>
</evidence>
<dbReference type="OrthoDB" id="3782574at2"/>
<feature type="transmembrane region" description="Helical" evidence="8">
    <location>
        <begin position="237"/>
        <end position="254"/>
    </location>
</feature>
<reference evidence="10" key="1">
    <citation type="submission" date="2016-10" db="EMBL/GenBank/DDBJ databases">
        <authorList>
            <person name="Varghese N."/>
            <person name="Submissions S."/>
        </authorList>
    </citation>
    <scope>NUCLEOTIDE SEQUENCE [LARGE SCALE GENOMIC DNA]</scope>
    <source>
        <strain evidence="10">DSM 45422</strain>
    </source>
</reference>
<keyword evidence="6 8" id="KW-1133">Transmembrane helix</keyword>
<feature type="transmembrane region" description="Helical" evidence="8">
    <location>
        <begin position="189"/>
        <end position="217"/>
    </location>
</feature>
<evidence type="ECO:0000256" key="8">
    <source>
        <dbReference type="RuleBase" id="RU363041"/>
    </source>
</evidence>
<accession>A0A1H3IAI9</accession>
<comment type="similarity">
    <text evidence="2 8">Belongs to the 4-toluene sulfonate uptake permease (TSUP) (TC 2.A.102) family.</text>
</comment>
<dbReference type="EMBL" id="FNOT01000005">
    <property type="protein sequence ID" value="SDY24168.1"/>
    <property type="molecule type" value="Genomic_DNA"/>
</dbReference>
<comment type="subcellular location">
    <subcellularLocation>
        <location evidence="1 8">Cell membrane</location>
        <topology evidence="1 8">Multi-pass membrane protein</topology>
    </subcellularLocation>
</comment>
<dbReference type="Pfam" id="PF01925">
    <property type="entry name" value="TauE"/>
    <property type="match status" value="1"/>
</dbReference>
<protein>
    <recommendedName>
        <fullName evidence="8">Probable membrane transporter protein</fullName>
    </recommendedName>
</protein>
<keyword evidence="4 8" id="KW-1003">Cell membrane</keyword>
<evidence type="ECO:0000256" key="5">
    <source>
        <dbReference type="ARBA" id="ARBA00022692"/>
    </source>
</evidence>
<dbReference type="Proteomes" id="UP000198921">
    <property type="component" value="Unassembled WGS sequence"/>
</dbReference>
<dbReference type="GO" id="GO:0005886">
    <property type="term" value="C:plasma membrane"/>
    <property type="evidence" value="ECO:0007669"/>
    <property type="project" value="UniProtKB-SubCell"/>
</dbReference>
<dbReference type="PANTHER" id="PTHR30269:SF0">
    <property type="entry name" value="MEMBRANE TRANSPORTER PROTEIN YFCA-RELATED"/>
    <property type="match status" value="1"/>
</dbReference>
<dbReference type="RefSeq" id="WP_091155985.1">
    <property type="nucleotide sequence ID" value="NZ_FNOT01000005.1"/>
</dbReference>
<proteinExistence type="inferred from homology"/>
<dbReference type="InterPro" id="IPR002781">
    <property type="entry name" value="TM_pro_TauE-like"/>
</dbReference>
<dbReference type="PANTHER" id="PTHR30269">
    <property type="entry name" value="TRANSMEMBRANE PROTEIN YFCA"/>
    <property type="match status" value="1"/>
</dbReference>
<keyword evidence="10" id="KW-1185">Reference proteome</keyword>
<feature type="transmembrane region" description="Helical" evidence="8">
    <location>
        <begin position="139"/>
        <end position="169"/>
    </location>
</feature>
<dbReference type="AlphaFoldDB" id="A0A1H3IAI9"/>
<evidence type="ECO:0000313" key="10">
    <source>
        <dbReference type="Proteomes" id="UP000198921"/>
    </source>
</evidence>
<feature type="transmembrane region" description="Helical" evidence="8">
    <location>
        <begin position="74"/>
        <end position="93"/>
    </location>
</feature>
<gene>
    <name evidence="9" type="ORF">SAMN05660209_02448</name>
</gene>
<evidence type="ECO:0000256" key="6">
    <source>
        <dbReference type="ARBA" id="ARBA00022989"/>
    </source>
</evidence>
<evidence type="ECO:0000256" key="2">
    <source>
        <dbReference type="ARBA" id="ARBA00009142"/>
    </source>
</evidence>
<keyword evidence="3" id="KW-0813">Transport</keyword>
<sequence length="255" mass="25368">MTAAEFALLVLAGVGGGLTGSVAGLASLVSYPALLAAGLPPVAANVTNTVALVLNGVGSVSASGPELRGQGRRLLRLAAGAVLGGAAGAALLLLTPSDAFEAIVPWLIAGAAIALLVQRPPRELAARGAAAHPTHRDPWWLPLVTMVVAVYGGYFGAAAGVMLLALFLLSTGEGLAVGNALRNVVLGAANLTAAVGFAVFAPVAWSAALPLAIGLFVGGRLGPRVVRRAPQTPLRRLIALAGLVLAVHLAVQAYG</sequence>
<keyword evidence="7 8" id="KW-0472">Membrane</keyword>
<feature type="transmembrane region" description="Helical" evidence="8">
    <location>
        <begin position="42"/>
        <end position="62"/>
    </location>
</feature>
<evidence type="ECO:0000256" key="4">
    <source>
        <dbReference type="ARBA" id="ARBA00022475"/>
    </source>
</evidence>
<keyword evidence="5 8" id="KW-0812">Transmembrane</keyword>
<evidence type="ECO:0000256" key="3">
    <source>
        <dbReference type="ARBA" id="ARBA00022448"/>
    </source>
</evidence>
<dbReference type="InterPro" id="IPR052017">
    <property type="entry name" value="TSUP"/>
</dbReference>